<name>A0A8T0EEQ9_ARGBR</name>
<keyword evidence="2" id="KW-1185">Reference proteome</keyword>
<reference evidence="1" key="2">
    <citation type="submission" date="2020-06" db="EMBL/GenBank/DDBJ databases">
        <authorList>
            <person name="Sheffer M."/>
        </authorList>
    </citation>
    <scope>NUCLEOTIDE SEQUENCE</scope>
</reference>
<evidence type="ECO:0000313" key="1">
    <source>
        <dbReference type="EMBL" id="KAF8771496.1"/>
    </source>
</evidence>
<sequence>MCLGLRRYDEWSSVPSGLVGGGRGGREGYNTLPSAIFGDYWSTRLAYPGYLLPNSLESWLNMCLGLRRYDDVRSPGGSMGGGGGESSCPMGTSRSARCGRGGSKLVPCAKPGKCAVVSG</sequence>
<reference evidence="1" key="1">
    <citation type="journal article" date="2020" name="bioRxiv">
        <title>Chromosome-level reference genome of the European wasp spider Argiope bruennichi: a resource for studies on range expansion and evolutionary adaptation.</title>
        <authorList>
            <person name="Sheffer M.M."/>
            <person name="Hoppe A."/>
            <person name="Krehenwinkel H."/>
            <person name="Uhl G."/>
            <person name="Kuss A.W."/>
            <person name="Jensen L."/>
            <person name="Jensen C."/>
            <person name="Gillespie R.G."/>
            <person name="Hoff K.J."/>
            <person name="Prost S."/>
        </authorList>
    </citation>
    <scope>NUCLEOTIDE SEQUENCE</scope>
</reference>
<comment type="caution">
    <text evidence="1">The sequence shown here is derived from an EMBL/GenBank/DDBJ whole genome shotgun (WGS) entry which is preliminary data.</text>
</comment>
<protein>
    <submittedName>
        <fullName evidence="1">Uncharacterized protein</fullName>
    </submittedName>
</protein>
<organism evidence="1 2">
    <name type="scientific">Argiope bruennichi</name>
    <name type="common">Wasp spider</name>
    <name type="synonym">Aranea bruennichi</name>
    <dbReference type="NCBI Taxonomy" id="94029"/>
    <lineage>
        <taxon>Eukaryota</taxon>
        <taxon>Metazoa</taxon>
        <taxon>Ecdysozoa</taxon>
        <taxon>Arthropoda</taxon>
        <taxon>Chelicerata</taxon>
        <taxon>Arachnida</taxon>
        <taxon>Araneae</taxon>
        <taxon>Araneomorphae</taxon>
        <taxon>Entelegynae</taxon>
        <taxon>Araneoidea</taxon>
        <taxon>Araneidae</taxon>
        <taxon>Argiope</taxon>
    </lineage>
</organism>
<dbReference type="EMBL" id="JABXBU010002228">
    <property type="protein sequence ID" value="KAF8771496.1"/>
    <property type="molecule type" value="Genomic_DNA"/>
</dbReference>
<evidence type="ECO:0000313" key="2">
    <source>
        <dbReference type="Proteomes" id="UP000807504"/>
    </source>
</evidence>
<accession>A0A8T0EEQ9</accession>
<dbReference type="Proteomes" id="UP000807504">
    <property type="component" value="Unassembled WGS sequence"/>
</dbReference>
<dbReference type="AlphaFoldDB" id="A0A8T0EEQ9"/>
<gene>
    <name evidence="1" type="ORF">HNY73_018911</name>
</gene>
<proteinExistence type="predicted"/>